<accession>A0ABR2QPZ4</accession>
<proteinExistence type="predicted"/>
<reference evidence="1 2" key="1">
    <citation type="journal article" date="2024" name="G3 (Bethesda)">
        <title>Genome assembly of Hibiscus sabdariffa L. provides insights into metabolisms of medicinal natural products.</title>
        <authorList>
            <person name="Kim T."/>
        </authorList>
    </citation>
    <scope>NUCLEOTIDE SEQUENCE [LARGE SCALE GENOMIC DNA]</scope>
    <source>
        <strain evidence="1">TK-2024</strain>
        <tissue evidence="1">Old leaves</tissue>
    </source>
</reference>
<organism evidence="1 2">
    <name type="scientific">Hibiscus sabdariffa</name>
    <name type="common">roselle</name>
    <dbReference type="NCBI Taxonomy" id="183260"/>
    <lineage>
        <taxon>Eukaryota</taxon>
        <taxon>Viridiplantae</taxon>
        <taxon>Streptophyta</taxon>
        <taxon>Embryophyta</taxon>
        <taxon>Tracheophyta</taxon>
        <taxon>Spermatophyta</taxon>
        <taxon>Magnoliopsida</taxon>
        <taxon>eudicotyledons</taxon>
        <taxon>Gunneridae</taxon>
        <taxon>Pentapetalae</taxon>
        <taxon>rosids</taxon>
        <taxon>malvids</taxon>
        <taxon>Malvales</taxon>
        <taxon>Malvaceae</taxon>
        <taxon>Malvoideae</taxon>
        <taxon>Hibiscus</taxon>
    </lineage>
</organism>
<comment type="caution">
    <text evidence="1">The sequence shown here is derived from an EMBL/GenBank/DDBJ whole genome shotgun (WGS) entry which is preliminary data.</text>
</comment>
<protein>
    <submittedName>
        <fullName evidence="1">Uncharacterized protein</fullName>
    </submittedName>
</protein>
<dbReference type="EMBL" id="JBBPBN010000034">
    <property type="protein sequence ID" value="KAK9002745.1"/>
    <property type="molecule type" value="Genomic_DNA"/>
</dbReference>
<keyword evidence="2" id="KW-1185">Reference proteome</keyword>
<dbReference type="Proteomes" id="UP001396334">
    <property type="component" value="Unassembled WGS sequence"/>
</dbReference>
<evidence type="ECO:0000313" key="1">
    <source>
        <dbReference type="EMBL" id="KAK9002745.1"/>
    </source>
</evidence>
<gene>
    <name evidence="1" type="ORF">V6N11_060326</name>
</gene>
<name>A0ABR2QPZ4_9ROSI</name>
<sequence>MLGKKRKKGIEIEVKKQSTNDVIGMNGEQIEYNSCNIGSSLLRIVRKYDSDKRITYCTVELNQSFIGAPKVGKISEQKQSFPEPPAQVLKSRVQGVEIIFTSDSAEMKLEPLRKITNVVKVFDERLKTTSDDFQAMEYSNKICHQ</sequence>
<evidence type="ECO:0000313" key="2">
    <source>
        <dbReference type="Proteomes" id="UP001396334"/>
    </source>
</evidence>